<sequence length="50" mass="6222">MDRKQIYIDVLLRKGIYKEEKTGRQLYEMDEKELWKLIKGERRNEFTSEN</sequence>
<dbReference type="Pfam" id="PF13076">
    <property type="entry name" value="Fur_reg_FbpA"/>
    <property type="match status" value="1"/>
</dbReference>
<gene>
    <name evidence="1" type="primary">fbpA</name>
    <name evidence="1" type="ORF">P6U19_05490</name>
</gene>
<comment type="caution">
    <text evidence="1">The sequence shown here is derived from an EMBL/GenBank/DDBJ whole genome shotgun (WGS) entry which is preliminary data.</text>
</comment>
<dbReference type="Proteomes" id="UP001216801">
    <property type="component" value="Unassembled WGS sequence"/>
</dbReference>
<accession>A0AAJ1JZX6</accession>
<reference evidence="1" key="1">
    <citation type="submission" date="2023-03" db="EMBL/GenBank/DDBJ databases">
        <title>Genetic diversity of Bacillus cereus sensu lato isolates from Slovenia.</title>
        <authorList>
            <person name="Abdelli M."/>
        </authorList>
    </citation>
    <scope>NUCLEOTIDE SEQUENCE</scope>
    <source>
        <strain evidence="1">SIBC39</strain>
    </source>
</reference>
<dbReference type="RefSeq" id="WP_277616108.1">
    <property type="nucleotide sequence ID" value="NZ_JARPRP010000001.1"/>
</dbReference>
<name>A0AAJ1JZX6_9BACI</name>
<evidence type="ECO:0000313" key="2">
    <source>
        <dbReference type="Proteomes" id="UP001216801"/>
    </source>
</evidence>
<dbReference type="InterPro" id="IPR025072">
    <property type="entry name" value="Fur_reg_FbpA"/>
</dbReference>
<dbReference type="EMBL" id="JARPRR010000003">
    <property type="protein sequence ID" value="MDG0952041.1"/>
    <property type="molecule type" value="Genomic_DNA"/>
</dbReference>
<evidence type="ECO:0000313" key="1">
    <source>
        <dbReference type="EMBL" id="MDG0952041.1"/>
    </source>
</evidence>
<proteinExistence type="predicted"/>
<organism evidence="1 2">
    <name type="scientific">Bacillus paranthracis</name>
    <dbReference type="NCBI Taxonomy" id="2026186"/>
    <lineage>
        <taxon>Bacteria</taxon>
        <taxon>Bacillati</taxon>
        <taxon>Bacillota</taxon>
        <taxon>Bacilli</taxon>
        <taxon>Bacillales</taxon>
        <taxon>Bacillaceae</taxon>
        <taxon>Bacillus</taxon>
        <taxon>Bacillus cereus group</taxon>
    </lineage>
</organism>
<protein>
    <submittedName>
        <fullName evidence="1">Fur-regulated basic protein FbpA</fullName>
    </submittedName>
</protein>
<dbReference type="AlphaFoldDB" id="A0AAJ1JZX6"/>